<dbReference type="Pfam" id="PF04024">
    <property type="entry name" value="PspC"/>
    <property type="match status" value="1"/>
</dbReference>
<feature type="transmembrane region" description="Helical" evidence="6">
    <location>
        <begin position="43"/>
        <end position="67"/>
    </location>
</feature>
<keyword evidence="5 6" id="KW-0472">Membrane</keyword>
<keyword evidence="2" id="KW-1003">Cell membrane</keyword>
<evidence type="ECO:0000256" key="4">
    <source>
        <dbReference type="ARBA" id="ARBA00022989"/>
    </source>
</evidence>
<keyword evidence="4 6" id="KW-1133">Transmembrane helix</keyword>
<evidence type="ECO:0000256" key="2">
    <source>
        <dbReference type="ARBA" id="ARBA00022475"/>
    </source>
</evidence>
<evidence type="ECO:0000256" key="3">
    <source>
        <dbReference type="ARBA" id="ARBA00022692"/>
    </source>
</evidence>
<gene>
    <name evidence="8" type="primary">pspC</name>
    <name evidence="8" type="ORF">F1189_07730</name>
</gene>
<feature type="domain" description="Phage shock protein PspC N-terminal" evidence="7">
    <location>
        <begin position="13"/>
        <end position="68"/>
    </location>
</feature>
<keyword evidence="9" id="KW-1185">Reference proteome</keyword>
<organism evidence="8 9">
    <name type="scientific">Rhodovastum atsumiense</name>
    <dbReference type="NCBI Taxonomy" id="504468"/>
    <lineage>
        <taxon>Bacteria</taxon>
        <taxon>Pseudomonadati</taxon>
        <taxon>Pseudomonadota</taxon>
        <taxon>Alphaproteobacteria</taxon>
        <taxon>Acetobacterales</taxon>
        <taxon>Acetobacteraceae</taxon>
        <taxon>Rhodovastum</taxon>
    </lineage>
</organism>
<reference evidence="8 9" key="1">
    <citation type="submission" date="2019-09" db="EMBL/GenBank/DDBJ databases">
        <title>Genome sequence of Rhodovastum atsumiense, a diverse member of the Acetobacteraceae family of non-sulfur purple photosynthetic bacteria.</title>
        <authorList>
            <person name="Meyer T."/>
            <person name="Kyndt J."/>
        </authorList>
    </citation>
    <scope>NUCLEOTIDE SEQUENCE [LARGE SCALE GENOMIC DNA]</scope>
    <source>
        <strain evidence="8 9">DSM 21279</strain>
    </source>
</reference>
<evidence type="ECO:0000256" key="1">
    <source>
        <dbReference type="ARBA" id="ARBA00004162"/>
    </source>
</evidence>
<dbReference type="AlphaFoldDB" id="A0A5M6IYM0"/>
<comment type="subcellular location">
    <subcellularLocation>
        <location evidence="1">Cell membrane</location>
        <topology evidence="1">Single-pass membrane protein</topology>
    </subcellularLocation>
</comment>
<evidence type="ECO:0000256" key="6">
    <source>
        <dbReference type="SAM" id="Phobius"/>
    </source>
</evidence>
<protein>
    <submittedName>
        <fullName evidence="8">Envelope stress response membrane protein PspC</fullName>
    </submittedName>
</protein>
<comment type="caution">
    <text evidence="8">The sequence shown here is derived from an EMBL/GenBank/DDBJ whole genome shotgun (WGS) entry which is preliminary data.</text>
</comment>
<accession>A0A5M6IYM0</accession>
<dbReference type="NCBIfam" id="TIGR02978">
    <property type="entry name" value="phageshock_pspC"/>
    <property type="match status" value="1"/>
</dbReference>
<name>A0A5M6IYM0_9PROT</name>
<dbReference type="GO" id="GO:0005886">
    <property type="term" value="C:plasma membrane"/>
    <property type="evidence" value="ECO:0007669"/>
    <property type="project" value="UniProtKB-SubCell"/>
</dbReference>
<sequence>MTTMDGSSENPFRLYRNTDTRWIAGVCAGIADYLGVGPGLVRVIAVACLALFFVPTALGYVVLALVLRPRPAALFRDRGEEAFWRGVATDPPETVQALRRKFRDLDERIMRMETLVTSEEFELRRGFRDLGR</sequence>
<dbReference type="InterPro" id="IPR052027">
    <property type="entry name" value="PspC"/>
</dbReference>
<dbReference type="Proteomes" id="UP000325255">
    <property type="component" value="Unassembled WGS sequence"/>
</dbReference>
<evidence type="ECO:0000259" key="7">
    <source>
        <dbReference type="Pfam" id="PF04024"/>
    </source>
</evidence>
<keyword evidence="3 6" id="KW-0812">Transmembrane</keyword>
<evidence type="ECO:0000256" key="5">
    <source>
        <dbReference type="ARBA" id="ARBA00023136"/>
    </source>
</evidence>
<dbReference type="InterPro" id="IPR014320">
    <property type="entry name" value="Phageshock_PspC"/>
</dbReference>
<dbReference type="OrthoDB" id="7359894at2"/>
<dbReference type="InterPro" id="IPR007168">
    <property type="entry name" value="Phageshock_PspC_N"/>
</dbReference>
<evidence type="ECO:0000313" key="8">
    <source>
        <dbReference type="EMBL" id="KAA5612917.1"/>
    </source>
</evidence>
<dbReference type="PANTHER" id="PTHR33885">
    <property type="entry name" value="PHAGE SHOCK PROTEIN C"/>
    <property type="match status" value="1"/>
</dbReference>
<dbReference type="EMBL" id="VWPK01000009">
    <property type="protein sequence ID" value="KAA5612917.1"/>
    <property type="molecule type" value="Genomic_DNA"/>
</dbReference>
<proteinExistence type="predicted"/>
<dbReference type="PANTHER" id="PTHR33885:SF3">
    <property type="entry name" value="PHAGE SHOCK PROTEIN C"/>
    <property type="match status" value="1"/>
</dbReference>
<evidence type="ECO:0000313" key="9">
    <source>
        <dbReference type="Proteomes" id="UP000325255"/>
    </source>
</evidence>